<dbReference type="OrthoDB" id="5215637at2759"/>
<evidence type="ECO:0000313" key="4">
    <source>
        <dbReference type="Proteomes" id="UP000008782"/>
    </source>
</evidence>
<feature type="region of interest" description="Disordered" evidence="1">
    <location>
        <begin position="182"/>
        <end position="228"/>
    </location>
</feature>
<organism evidence="4">
    <name type="scientific">Colletotrichum graminicola (strain M1.001 / M2 / FGSC 10212)</name>
    <name type="common">Maize anthracnose fungus</name>
    <name type="synonym">Glomerella graminicola</name>
    <dbReference type="NCBI Taxonomy" id="645133"/>
    <lineage>
        <taxon>Eukaryota</taxon>
        <taxon>Fungi</taxon>
        <taxon>Dikarya</taxon>
        <taxon>Ascomycota</taxon>
        <taxon>Pezizomycotina</taxon>
        <taxon>Sordariomycetes</taxon>
        <taxon>Hypocreomycetidae</taxon>
        <taxon>Glomerellales</taxon>
        <taxon>Glomerellaceae</taxon>
        <taxon>Colletotrichum</taxon>
        <taxon>Colletotrichum graminicola species complex</taxon>
    </lineage>
</organism>
<dbReference type="VEuPathDB" id="FungiDB:GLRG_11586"/>
<dbReference type="Proteomes" id="UP000008782">
    <property type="component" value="Unassembled WGS sequence"/>
</dbReference>
<feature type="compositionally biased region" description="Low complexity" evidence="1">
    <location>
        <begin position="88"/>
        <end position="104"/>
    </location>
</feature>
<protein>
    <submittedName>
        <fullName evidence="3">Uncharacterized protein</fullName>
    </submittedName>
</protein>
<keyword evidence="2" id="KW-1133">Transmembrane helix</keyword>
<dbReference type="RefSeq" id="XP_008100461.1">
    <property type="nucleotide sequence ID" value="XM_008102270.1"/>
</dbReference>
<feature type="region of interest" description="Disordered" evidence="1">
    <location>
        <begin position="88"/>
        <end position="131"/>
    </location>
</feature>
<dbReference type="HOGENOM" id="CLU_036317_0_0_1"/>
<dbReference type="STRING" id="645133.E3R003"/>
<dbReference type="AlphaFoldDB" id="E3R003"/>
<dbReference type="EMBL" id="GG697424">
    <property type="protein sequence ID" value="EFQ36441.1"/>
    <property type="molecule type" value="Genomic_DNA"/>
</dbReference>
<evidence type="ECO:0000256" key="1">
    <source>
        <dbReference type="SAM" id="MobiDB-lite"/>
    </source>
</evidence>
<evidence type="ECO:0000313" key="3">
    <source>
        <dbReference type="EMBL" id="EFQ36441.1"/>
    </source>
</evidence>
<keyword evidence="2" id="KW-0812">Transmembrane</keyword>
<feature type="transmembrane region" description="Helical" evidence="2">
    <location>
        <begin position="137"/>
        <end position="165"/>
    </location>
</feature>
<dbReference type="eggNOG" id="ENOG502SQDU">
    <property type="taxonomic scope" value="Eukaryota"/>
</dbReference>
<dbReference type="GeneID" id="24416950"/>
<gene>
    <name evidence="3" type="ORF">GLRG_11586</name>
</gene>
<feature type="compositionally biased region" description="Gly residues" evidence="1">
    <location>
        <begin position="206"/>
        <end position="220"/>
    </location>
</feature>
<evidence type="ECO:0000256" key="2">
    <source>
        <dbReference type="SAM" id="Phobius"/>
    </source>
</evidence>
<proteinExistence type="predicted"/>
<keyword evidence="2" id="KW-0472">Membrane</keyword>
<feature type="compositionally biased region" description="Polar residues" evidence="1">
    <location>
        <begin position="116"/>
        <end position="126"/>
    </location>
</feature>
<reference evidence="4" key="1">
    <citation type="journal article" date="2012" name="Nat. Genet.">
        <title>Lifestyle transitions in plant pathogenic Colletotrichum fungi deciphered by genome and transcriptome analyses.</title>
        <authorList>
            <person name="O'Connell R.J."/>
            <person name="Thon M.R."/>
            <person name="Hacquard S."/>
            <person name="Amyotte S.G."/>
            <person name="Kleemann J."/>
            <person name="Torres M.F."/>
            <person name="Damm U."/>
            <person name="Buiate E.A."/>
            <person name="Epstein L."/>
            <person name="Alkan N."/>
            <person name="Altmueller J."/>
            <person name="Alvarado-Balderrama L."/>
            <person name="Bauser C.A."/>
            <person name="Becker C."/>
            <person name="Birren B.W."/>
            <person name="Chen Z."/>
            <person name="Choi J."/>
            <person name="Crouch J.A."/>
            <person name="Duvick J.P."/>
            <person name="Farman M.A."/>
            <person name="Gan P."/>
            <person name="Heiman D."/>
            <person name="Henrissat B."/>
            <person name="Howard R.J."/>
            <person name="Kabbage M."/>
            <person name="Koch C."/>
            <person name="Kracher B."/>
            <person name="Kubo Y."/>
            <person name="Law A.D."/>
            <person name="Lebrun M.-H."/>
            <person name="Lee Y.-H."/>
            <person name="Miyara I."/>
            <person name="Moore N."/>
            <person name="Neumann U."/>
            <person name="Nordstroem K."/>
            <person name="Panaccione D.G."/>
            <person name="Panstruga R."/>
            <person name="Place M."/>
            <person name="Proctor R.H."/>
            <person name="Prusky D."/>
            <person name="Rech G."/>
            <person name="Reinhardt R."/>
            <person name="Rollins J.A."/>
            <person name="Rounsley S."/>
            <person name="Schardl C.L."/>
            <person name="Schwartz D.C."/>
            <person name="Shenoy N."/>
            <person name="Shirasu K."/>
            <person name="Sikhakolli U.R."/>
            <person name="Stueber K."/>
            <person name="Sukno S.A."/>
            <person name="Sweigard J.A."/>
            <person name="Takano Y."/>
            <person name="Takahara H."/>
            <person name="Trail F."/>
            <person name="van der Does H.C."/>
            <person name="Voll L.M."/>
            <person name="Will I."/>
            <person name="Young S."/>
            <person name="Zeng Q."/>
            <person name="Zhang J."/>
            <person name="Zhou S."/>
            <person name="Dickman M.B."/>
            <person name="Schulze-Lefert P."/>
            <person name="Ver Loren van Themaat E."/>
            <person name="Ma L.-J."/>
            <person name="Vaillancourt L.J."/>
        </authorList>
    </citation>
    <scope>NUCLEOTIDE SEQUENCE [LARGE SCALE GENOMIC DNA]</scope>
    <source>
        <strain evidence="4">M1.001 / M2 / FGSC 10212</strain>
    </source>
</reference>
<sequence length="305" mass="31077">MTNNHPLDPDTLVSTTAYDFRYNGVQVWQCDGEGYGVPGKFCCESAREKTRCCSTPWALFGPLIPATLGNAAAVQTYDLSATSVSAKPTSAPAADATSSPTRASKSPATPGGADVSSPTGVSGTGNNDDRSGGQGGIGLAASVGLGIGFSVGGALLIFAGVIWWLRRQRLRGGAAELDDKSIAGRHDLGGGGGNLTRPGVESPADVGGGFDNYNGRGPGTFGRRPINSMGTLGTMGTLDTMGTVGSWGTSLYGVTADPEIVTRASSDCDGSPVGVLGHYQMGGVDGKETLVTPPPQQTRFSRQGR</sequence>
<accession>E3R003</accession>
<name>E3R003_COLGM</name>
<feature type="region of interest" description="Disordered" evidence="1">
    <location>
        <begin position="284"/>
        <end position="305"/>
    </location>
</feature>
<keyword evidence="4" id="KW-1185">Reference proteome</keyword>